<dbReference type="CDD" id="cd01130">
    <property type="entry name" value="VirB11-like_ATPase"/>
    <property type="match status" value="1"/>
</dbReference>
<feature type="compositionally biased region" description="Low complexity" evidence="2">
    <location>
        <begin position="67"/>
        <end position="77"/>
    </location>
</feature>
<feature type="region of interest" description="Disordered" evidence="2">
    <location>
        <begin position="66"/>
        <end position="270"/>
    </location>
</feature>
<dbReference type="KEGG" id="nth:Nther_2316"/>
<dbReference type="eggNOG" id="COG4962">
    <property type="taxonomic scope" value="Bacteria"/>
</dbReference>
<sequence length="677" mass="76151">MSNKLEKLRQRQAALLKQAREIWDKQFTENRELTEQEYKQYQKLMKDISKLKDKINEELRLKELEENLNSSEQANLNAEGKQEVNLESEGEQPVSSEPASSETESEQQLNSETKSEHDNSEQAEGQETTDKVENEDETKTETVNNQSQTDDSNTHDSAYDNDQDPKQKWIVGMEEKNQSQHESRNQKADVQLGEVLPPENTETENNENGRGKASLLSRLNKRKQEAALMESAKGSNKSNQPNNQTTSQPKSGKNGRAKANGQVEDKDDFRELKSRLHRALIDEIDKDILQESNSEDEELELKSEIEETVENLLDQEEKPLSSTDRDKIKAEILNETLGFGPITPLIEDENVSEIMVNGHDQVYVEENGKLKLTDIKFRDEQHVIHVIEKIVAPLGRRIDESSPMVDARLPDGSRVNAIIPPLSLTGPVITIRKFSEDPLTAKDLISFGTMTTEISDFLKKCVKNRLNVVVSGGTGSGKTTTLNVLSSFIPQDERIVTIEDAAELTLHQDHVVTLETKPPNMEGKGAITMRELVRNSLRMRPDRIVVGEVRGGEALDMLQAMNTGHDGSLTTGHANSPRDMLSRLETMVLMAGMDLPIRAIREQIASAIDLVVQQSRLEDGSRKITQVSEVQGMEGDVITMQDLFTYKRQGRDSKNKITGKHESTGFTHAFLEKMEMN</sequence>
<dbReference type="EMBL" id="CP001034">
    <property type="protein sequence ID" value="ACB85881.1"/>
    <property type="molecule type" value="Genomic_DNA"/>
</dbReference>
<feature type="compositionally biased region" description="Polar residues" evidence="2">
    <location>
        <begin position="141"/>
        <end position="151"/>
    </location>
</feature>
<dbReference type="InParanoid" id="B2A8J7"/>
<protein>
    <submittedName>
        <fullName evidence="4">Type II secretion system protein E</fullName>
    </submittedName>
</protein>
<dbReference type="AlphaFoldDB" id="B2A8J7"/>
<evidence type="ECO:0000256" key="1">
    <source>
        <dbReference type="ARBA" id="ARBA00006611"/>
    </source>
</evidence>
<accession>B2A8J7</accession>
<dbReference type="InterPro" id="IPR027417">
    <property type="entry name" value="P-loop_NTPase"/>
</dbReference>
<evidence type="ECO:0000313" key="5">
    <source>
        <dbReference type="Proteomes" id="UP000001683"/>
    </source>
</evidence>
<dbReference type="Proteomes" id="UP000001683">
    <property type="component" value="Chromosome"/>
</dbReference>
<evidence type="ECO:0000259" key="3">
    <source>
        <dbReference type="Pfam" id="PF00437"/>
    </source>
</evidence>
<dbReference type="SUPFAM" id="SSF52540">
    <property type="entry name" value="P-loop containing nucleoside triphosphate hydrolases"/>
    <property type="match status" value="1"/>
</dbReference>
<dbReference type="GO" id="GO:0016887">
    <property type="term" value="F:ATP hydrolysis activity"/>
    <property type="evidence" value="ECO:0007669"/>
    <property type="project" value="InterPro"/>
</dbReference>
<name>B2A8J7_NATTJ</name>
<dbReference type="PANTHER" id="PTHR30486:SF15">
    <property type="entry name" value="TYPE II_IV SECRETION SYSTEM ATPASE"/>
    <property type="match status" value="1"/>
</dbReference>
<dbReference type="PANTHER" id="PTHR30486">
    <property type="entry name" value="TWITCHING MOTILITY PROTEIN PILT"/>
    <property type="match status" value="1"/>
</dbReference>
<evidence type="ECO:0000256" key="2">
    <source>
        <dbReference type="SAM" id="MobiDB-lite"/>
    </source>
</evidence>
<dbReference type="Pfam" id="PF00437">
    <property type="entry name" value="T2SSE"/>
    <property type="match status" value="1"/>
</dbReference>
<reference evidence="4 5" key="1">
    <citation type="submission" date="2008-04" db="EMBL/GenBank/DDBJ databases">
        <title>Complete sequence of chromosome of Natranaerobius thermophilus JW/NM-WN-LF.</title>
        <authorList>
            <consortium name="US DOE Joint Genome Institute"/>
            <person name="Copeland A."/>
            <person name="Lucas S."/>
            <person name="Lapidus A."/>
            <person name="Glavina del Rio T."/>
            <person name="Dalin E."/>
            <person name="Tice H."/>
            <person name="Bruce D."/>
            <person name="Goodwin L."/>
            <person name="Pitluck S."/>
            <person name="Chertkov O."/>
            <person name="Brettin T."/>
            <person name="Detter J.C."/>
            <person name="Han C."/>
            <person name="Kuske C.R."/>
            <person name="Schmutz J."/>
            <person name="Larimer F."/>
            <person name="Land M."/>
            <person name="Hauser L."/>
            <person name="Kyrpides N."/>
            <person name="Lykidis A."/>
            <person name="Mesbah N.M."/>
            <person name="Wiegel J."/>
        </authorList>
    </citation>
    <scope>NUCLEOTIDE SEQUENCE [LARGE SCALE GENOMIC DNA]</scope>
    <source>
        <strain evidence="5">ATCC BAA-1301 / DSM 18059 / JW/NM-WN-LF</strain>
    </source>
</reference>
<proteinExistence type="inferred from homology"/>
<feature type="compositionally biased region" description="Basic and acidic residues" evidence="2">
    <location>
        <begin position="152"/>
        <end position="187"/>
    </location>
</feature>
<dbReference type="STRING" id="457570.Nther_2316"/>
<keyword evidence="5" id="KW-1185">Reference proteome</keyword>
<dbReference type="InterPro" id="IPR001482">
    <property type="entry name" value="T2SS/T4SS_dom"/>
</dbReference>
<feature type="compositionally biased region" description="Basic and acidic residues" evidence="2">
    <location>
        <begin position="128"/>
        <end position="140"/>
    </location>
</feature>
<feature type="compositionally biased region" description="Polar residues" evidence="2">
    <location>
        <begin position="233"/>
        <end position="251"/>
    </location>
</feature>
<dbReference type="Gene3D" id="3.30.450.380">
    <property type="match status" value="1"/>
</dbReference>
<feature type="domain" description="Bacterial type II secretion system protein E" evidence="3">
    <location>
        <begin position="338"/>
        <end position="615"/>
    </location>
</feature>
<reference evidence="4 5" key="2">
    <citation type="journal article" date="2011" name="J. Bacteriol.">
        <title>Complete genome sequence of the anaerobic, halophilic alkalithermophile Natranaerobius thermophilus JW/NM-WN-LF.</title>
        <authorList>
            <person name="Zhao B."/>
            <person name="Mesbah N.M."/>
            <person name="Dalin E."/>
            <person name="Goodwin L."/>
            <person name="Nolan M."/>
            <person name="Pitluck S."/>
            <person name="Chertkov O."/>
            <person name="Brettin T.S."/>
            <person name="Han J."/>
            <person name="Larimer F.W."/>
            <person name="Land M.L."/>
            <person name="Hauser L."/>
            <person name="Kyrpides N."/>
            <person name="Wiegel J."/>
        </authorList>
    </citation>
    <scope>NUCLEOTIDE SEQUENCE [LARGE SCALE GENOMIC DNA]</scope>
    <source>
        <strain evidence="5">ATCC BAA-1301 / DSM 18059 / JW/NM-WN-LF</strain>
    </source>
</reference>
<organism evidence="4 5">
    <name type="scientific">Natranaerobius thermophilus (strain ATCC BAA-1301 / DSM 18059 / JW/NM-WN-LF)</name>
    <dbReference type="NCBI Taxonomy" id="457570"/>
    <lineage>
        <taxon>Bacteria</taxon>
        <taxon>Bacillati</taxon>
        <taxon>Bacillota</taxon>
        <taxon>Clostridia</taxon>
        <taxon>Natranaerobiales</taxon>
        <taxon>Natranaerobiaceae</taxon>
        <taxon>Natranaerobius</taxon>
    </lineage>
</organism>
<evidence type="ECO:0000313" key="4">
    <source>
        <dbReference type="EMBL" id="ACB85881.1"/>
    </source>
</evidence>
<dbReference type="Gene3D" id="3.40.50.300">
    <property type="entry name" value="P-loop containing nucleotide triphosphate hydrolases"/>
    <property type="match status" value="1"/>
</dbReference>
<comment type="similarity">
    <text evidence="1">Belongs to the GSP E family.</text>
</comment>
<dbReference type="InterPro" id="IPR050921">
    <property type="entry name" value="T4SS_GSP_E_ATPase"/>
</dbReference>
<dbReference type="HOGENOM" id="CLU_005379_4_3_9"/>
<gene>
    <name evidence="4" type="ordered locus">Nther_2316</name>
</gene>